<protein>
    <submittedName>
        <fullName evidence="2">Uncharacterized protein</fullName>
    </submittedName>
</protein>
<evidence type="ECO:0000256" key="1">
    <source>
        <dbReference type="SAM" id="MobiDB-lite"/>
    </source>
</evidence>
<dbReference type="Proteomes" id="UP000246991">
    <property type="component" value="Unassembled WGS sequence"/>
</dbReference>
<gene>
    <name evidence="2" type="ORF">C7212DRAFT_340746</name>
</gene>
<dbReference type="AlphaFoldDB" id="A0A317T0E6"/>
<proteinExistence type="predicted"/>
<name>A0A317T0E6_9PEZI</name>
<evidence type="ECO:0000313" key="3">
    <source>
        <dbReference type="Proteomes" id="UP000246991"/>
    </source>
</evidence>
<evidence type="ECO:0000313" key="2">
    <source>
        <dbReference type="EMBL" id="PWW80208.1"/>
    </source>
</evidence>
<reference evidence="2 3" key="1">
    <citation type="submission" date="2018-03" db="EMBL/GenBank/DDBJ databases">
        <title>Genomes of Pezizomycetes fungi and the evolution of truffles.</title>
        <authorList>
            <person name="Murat C."/>
            <person name="Payen T."/>
            <person name="Noel B."/>
            <person name="Kuo A."/>
            <person name="Martin F.M."/>
        </authorList>
    </citation>
    <scope>NUCLEOTIDE SEQUENCE [LARGE SCALE GENOMIC DNA]</scope>
    <source>
        <strain evidence="2">091103-1</strain>
    </source>
</reference>
<comment type="caution">
    <text evidence="2">The sequence shown here is derived from an EMBL/GenBank/DDBJ whole genome shotgun (WGS) entry which is preliminary data.</text>
</comment>
<keyword evidence="3" id="KW-1185">Reference proteome</keyword>
<feature type="region of interest" description="Disordered" evidence="1">
    <location>
        <begin position="1"/>
        <end position="24"/>
    </location>
</feature>
<sequence length="192" mass="20983">MPTTAESQQAPNQAEESSSAGPKLCHDTMVADTKLTTTTATAATTTELIQGVLCASGRKTQTHTRFVNPRYGRHSQLNNIIRTVLAQARYHTKSKTKSYAKPCSREARGNTGTGSLPVRVQYRTKRTIPRARLAAGAPAGPSKQNMELNLKPSRVKFSTLVELIIPYLDAYATADRGGATRVPSRHRYTNLQ</sequence>
<dbReference type="EMBL" id="PYWC01000004">
    <property type="protein sequence ID" value="PWW80208.1"/>
    <property type="molecule type" value="Genomic_DNA"/>
</dbReference>
<feature type="region of interest" description="Disordered" evidence="1">
    <location>
        <begin position="95"/>
        <end position="116"/>
    </location>
</feature>
<organism evidence="2 3">
    <name type="scientific">Tuber magnatum</name>
    <name type="common">white Piedmont truffle</name>
    <dbReference type="NCBI Taxonomy" id="42249"/>
    <lineage>
        <taxon>Eukaryota</taxon>
        <taxon>Fungi</taxon>
        <taxon>Dikarya</taxon>
        <taxon>Ascomycota</taxon>
        <taxon>Pezizomycotina</taxon>
        <taxon>Pezizomycetes</taxon>
        <taxon>Pezizales</taxon>
        <taxon>Tuberaceae</taxon>
        <taxon>Tuber</taxon>
    </lineage>
</organism>
<accession>A0A317T0E6</accession>
<feature type="compositionally biased region" description="Polar residues" evidence="1">
    <location>
        <begin position="1"/>
        <end position="20"/>
    </location>
</feature>